<accession>A0ABR3Z4F2</accession>
<comment type="caution">
    <text evidence="2">The sequence shown here is derived from an EMBL/GenBank/DDBJ whole genome shotgun (WGS) entry which is preliminary data.</text>
</comment>
<evidence type="ECO:0000256" key="1">
    <source>
        <dbReference type="SAM" id="MobiDB-lite"/>
    </source>
</evidence>
<name>A0ABR3Z4F2_9PEZI</name>
<evidence type="ECO:0000313" key="3">
    <source>
        <dbReference type="Proteomes" id="UP001583186"/>
    </source>
</evidence>
<protein>
    <recommendedName>
        <fullName evidence="4">Ribosomal protein S35, mitochondrial</fullName>
    </recommendedName>
</protein>
<gene>
    <name evidence="2" type="ORF">Sste5346_005879</name>
</gene>
<reference evidence="2 3" key="1">
    <citation type="journal article" date="2024" name="IMA Fungus">
        <title>IMA Genome - F19 : A genome assembly and annotation guide to empower mycologists, including annotated draft genome sequences of Ceratocystis pirilliformis, Diaporthe australafricana, Fusarium ophioides, Paecilomyces lecythidis, and Sporothrix stenoceras.</title>
        <authorList>
            <person name="Aylward J."/>
            <person name="Wilson A.M."/>
            <person name="Visagie C.M."/>
            <person name="Spraker J."/>
            <person name="Barnes I."/>
            <person name="Buitendag C."/>
            <person name="Ceriani C."/>
            <person name="Del Mar Angel L."/>
            <person name="du Plessis D."/>
            <person name="Fuchs T."/>
            <person name="Gasser K."/>
            <person name="Kramer D."/>
            <person name="Li W."/>
            <person name="Munsamy K."/>
            <person name="Piso A."/>
            <person name="Price J.L."/>
            <person name="Sonnekus B."/>
            <person name="Thomas C."/>
            <person name="van der Nest A."/>
            <person name="van Dijk A."/>
            <person name="van Heerden A."/>
            <person name="van Vuuren N."/>
            <person name="Yilmaz N."/>
            <person name="Duong T.A."/>
            <person name="van der Merwe N.A."/>
            <person name="Wingfield M.J."/>
            <person name="Wingfield B.D."/>
        </authorList>
    </citation>
    <scope>NUCLEOTIDE SEQUENCE [LARGE SCALE GENOMIC DNA]</scope>
    <source>
        <strain evidence="2 3">CMW 5346</strain>
    </source>
</reference>
<proteinExistence type="predicted"/>
<dbReference type="Pfam" id="PF12298">
    <property type="entry name" value="Bot1p"/>
    <property type="match status" value="1"/>
</dbReference>
<evidence type="ECO:0000313" key="2">
    <source>
        <dbReference type="EMBL" id="KAL1894379.1"/>
    </source>
</evidence>
<dbReference type="InterPro" id="IPR021036">
    <property type="entry name" value="Ribosomal_mS45"/>
</dbReference>
<dbReference type="PANTHER" id="PTHR28158">
    <property type="entry name" value="37S RIBOSOMAL PROTEIN S35, MITOCHONDRIAL"/>
    <property type="match status" value="1"/>
</dbReference>
<keyword evidence="3" id="KW-1185">Reference proteome</keyword>
<feature type="region of interest" description="Disordered" evidence="1">
    <location>
        <begin position="88"/>
        <end position="123"/>
    </location>
</feature>
<dbReference type="PANTHER" id="PTHR28158:SF1">
    <property type="entry name" value="SMALL RIBOSOMAL SUBUNIT PROTEIN MS45"/>
    <property type="match status" value="1"/>
</dbReference>
<dbReference type="EMBL" id="JAWCUI010000033">
    <property type="protein sequence ID" value="KAL1894379.1"/>
    <property type="molecule type" value="Genomic_DNA"/>
</dbReference>
<evidence type="ECO:0008006" key="4">
    <source>
        <dbReference type="Google" id="ProtNLM"/>
    </source>
</evidence>
<feature type="compositionally biased region" description="Low complexity" evidence="1">
    <location>
        <begin position="88"/>
        <end position="116"/>
    </location>
</feature>
<sequence>MPPASTRAALAAVSAPAPSSAMAMASLSSSFGTLQIAGSRRATIASSSSSSSSFSPISSTSSFSTSSSQCCRRQASLLATLSASRRPLLTSSSSSTSSRTTLSAPSTAALFSTTPSVQNREKRRRMRKWLKERAVPMFWPEHPLAKGSDKMENARKKAQMFPMPNNDTFKSEPVLDESTRYLVYKRVVKDGESIKAVAASIGLDMRRVAAIVRLMAIERQWFEQGKPLAKNYNAAVLEMVPTFGRYQMQMGQSFENINEIHNHAYTKQQLFVPVPESRQFNREDAAKAFNGRMLSPDKRMPIPELIEVEKNVASGRLPFDESVRQLQAKAMEEQVAMYLKAQAEADAEEKRTTRAYNDRFEFRIKDYNAEDVGKHGRSPNVVGWRYGVPFNDRKRGQVKTLPPIR</sequence>
<organism evidence="2 3">
    <name type="scientific">Sporothrix stenoceras</name>
    <dbReference type="NCBI Taxonomy" id="5173"/>
    <lineage>
        <taxon>Eukaryota</taxon>
        <taxon>Fungi</taxon>
        <taxon>Dikarya</taxon>
        <taxon>Ascomycota</taxon>
        <taxon>Pezizomycotina</taxon>
        <taxon>Sordariomycetes</taxon>
        <taxon>Sordariomycetidae</taxon>
        <taxon>Ophiostomatales</taxon>
        <taxon>Ophiostomataceae</taxon>
        <taxon>Sporothrix</taxon>
    </lineage>
</organism>
<dbReference type="Proteomes" id="UP001583186">
    <property type="component" value="Unassembled WGS sequence"/>
</dbReference>